<organism evidence="9">
    <name type="scientific">marine metagenome</name>
    <dbReference type="NCBI Taxonomy" id="408172"/>
    <lineage>
        <taxon>unclassified sequences</taxon>
        <taxon>metagenomes</taxon>
        <taxon>ecological metagenomes</taxon>
    </lineage>
</organism>
<evidence type="ECO:0000256" key="4">
    <source>
        <dbReference type="ARBA" id="ARBA00022970"/>
    </source>
</evidence>
<dbReference type="PANTHER" id="PTHR30614:SF37">
    <property type="entry name" value="AMINO-ACID ABC TRANSPORTER PERMEASE PROTEIN YHDX-RELATED"/>
    <property type="match status" value="1"/>
</dbReference>
<evidence type="ECO:0000256" key="1">
    <source>
        <dbReference type="ARBA" id="ARBA00004141"/>
    </source>
</evidence>
<dbReference type="InterPro" id="IPR043429">
    <property type="entry name" value="ArtM/GltK/GlnP/TcyL/YhdX-like"/>
</dbReference>
<keyword evidence="6 7" id="KW-0472">Membrane</keyword>
<protein>
    <recommendedName>
        <fullName evidence="8">ABC transmembrane type-1 domain-containing protein</fullName>
    </recommendedName>
</protein>
<dbReference type="PANTHER" id="PTHR30614">
    <property type="entry name" value="MEMBRANE COMPONENT OF AMINO ACID ABC TRANSPORTER"/>
    <property type="match status" value="1"/>
</dbReference>
<dbReference type="GO" id="GO:0005886">
    <property type="term" value="C:plasma membrane"/>
    <property type="evidence" value="ECO:0007669"/>
    <property type="project" value="TreeGrafter"/>
</dbReference>
<keyword evidence="4" id="KW-0813">Transport</keyword>
<evidence type="ECO:0000256" key="6">
    <source>
        <dbReference type="ARBA" id="ARBA00023136"/>
    </source>
</evidence>
<comment type="subcellular location">
    <subcellularLocation>
        <location evidence="1">Membrane</location>
        <topology evidence="1">Multi-pass membrane protein</topology>
    </subcellularLocation>
</comment>
<keyword evidence="5 7" id="KW-1133">Transmembrane helix</keyword>
<evidence type="ECO:0000313" key="9">
    <source>
        <dbReference type="EMBL" id="SVB09392.1"/>
    </source>
</evidence>
<dbReference type="Gene3D" id="1.10.3720.10">
    <property type="entry name" value="MetI-like"/>
    <property type="match status" value="1"/>
</dbReference>
<dbReference type="SUPFAM" id="SSF161098">
    <property type="entry name" value="MetI-like"/>
    <property type="match status" value="1"/>
</dbReference>
<feature type="transmembrane region" description="Helical" evidence="7">
    <location>
        <begin position="152"/>
        <end position="173"/>
    </location>
</feature>
<dbReference type="AlphaFoldDB" id="A0A382B800"/>
<gene>
    <name evidence="9" type="ORF">METZ01_LOCUS162246</name>
</gene>
<evidence type="ECO:0000259" key="8">
    <source>
        <dbReference type="PROSITE" id="PS50928"/>
    </source>
</evidence>
<feature type="transmembrane region" description="Helical" evidence="7">
    <location>
        <begin position="179"/>
        <end position="201"/>
    </location>
</feature>
<evidence type="ECO:0000256" key="7">
    <source>
        <dbReference type="SAM" id="Phobius"/>
    </source>
</evidence>
<feature type="non-terminal residue" evidence="9">
    <location>
        <position position="1"/>
    </location>
</feature>
<dbReference type="GO" id="GO:0006865">
    <property type="term" value="P:amino acid transport"/>
    <property type="evidence" value="ECO:0007669"/>
    <property type="project" value="UniProtKB-KW"/>
</dbReference>
<reference evidence="9" key="1">
    <citation type="submission" date="2018-05" db="EMBL/GenBank/DDBJ databases">
        <authorList>
            <person name="Lanie J.A."/>
            <person name="Ng W.-L."/>
            <person name="Kazmierczak K.M."/>
            <person name="Andrzejewski T.M."/>
            <person name="Davidsen T.M."/>
            <person name="Wayne K.J."/>
            <person name="Tettelin H."/>
            <person name="Glass J.I."/>
            <person name="Rusch D."/>
            <person name="Podicherti R."/>
            <person name="Tsui H.-C.T."/>
            <person name="Winkler M.E."/>
        </authorList>
    </citation>
    <scope>NUCLEOTIDE SEQUENCE</scope>
</reference>
<feature type="transmembrane region" description="Helical" evidence="7">
    <location>
        <begin position="71"/>
        <end position="94"/>
    </location>
</feature>
<dbReference type="GO" id="GO:0055085">
    <property type="term" value="P:transmembrane transport"/>
    <property type="evidence" value="ECO:0007669"/>
    <property type="project" value="InterPro"/>
</dbReference>
<name>A0A382B800_9ZZZZ</name>
<dbReference type="Pfam" id="PF00528">
    <property type="entry name" value="BPD_transp_1"/>
    <property type="match status" value="1"/>
</dbReference>
<feature type="transmembrane region" description="Helical" evidence="7">
    <location>
        <begin position="29"/>
        <end position="51"/>
    </location>
</feature>
<dbReference type="CDD" id="cd06261">
    <property type="entry name" value="TM_PBP2"/>
    <property type="match status" value="1"/>
</dbReference>
<evidence type="ECO:0000256" key="3">
    <source>
        <dbReference type="ARBA" id="ARBA00022692"/>
    </source>
</evidence>
<comment type="similarity">
    <text evidence="2">Belongs to the binding-protein-dependent transport system permease family. HisMQ subfamily.</text>
</comment>
<keyword evidence="3 7" id="KW-0812">Transmembrane</keyword>
<dbReference type="InterPro" id="IPR035906">
    <property type="entry name" value="MetI-like_sf"/>
</dbReference>
<proteinExistence type="inferred from homology"/>
<sequence>IIASLIVIFFLLKFFKKEQEQTGKQYPKFFISLAIIIVLPLLTFLIGGVSLDFEYPELKQLSKTIFNFQGGISIIPELMALALALSLYTATFIAENVRAGIEGISRGQKEAAASIGLTPGQTLKLVVMPQALRIIIPPTTNQYLNLTKNSSLAAAIAYPDLVLVFAGTALMQTGRAIEIISITMLSYLSLSIAISIFMNWYNKKIAIKEK</sequence>
<dbReference type="PROSITE" id="PS50928">
    <property type="entry name" value="ABC_TM1"/>
    <property type="match status" value="1"/>
</dbReference>
<feature type="domain" description="ABC transmembrane type-1" evidence="8">
    <location>
        <begin position="1"/>
        <end position="198"/>
    </location>
</feature>
<dbReference type="InterPro" id="IPR000515">
    <property type="entry name" value="MetI-like"/>
</dbReference>
<accession>A0A382B800</accession>
<evidence type="ECO:0000256" key="2">
    <source>
        <dbReference type="ARBA" id="ARBA00010072"/>
    </source>
</evidence>
<dbReference type="EMBL" id="UINC01028426">
    <property type="protein sequence ID" value="SVB09392.1"/>
    <property type="molecule type" value="Genomic_DNA"/>
</dbReference>
<evidence type="ECO:0000256" key="5">
    <source>
        <dbReference type="ARBA" id="ARBA00022989"/>
    </source>
</evidence>
<keyword evidence="4" id="KW-0029">Amino-acid transport</keyword>